<evidence type="ECO:0000313" key="1">
    <source>
        <dbReference type="EMBL" id="ODV97665.1"/>
    </source>
</evidence>
<dbReference type="EMBL" id="KV454011">
    <property type="protein sequence ID" value="ODV97665.1"/>
    <property type="molecule type" value="Genomic_DNA"/>
</dbReference>
<dbReference type="OrthoDB" id="6256972at2759"/>
<keyword evidence="2" id="KW-1185">Reference proteome</keyword>
<name>A0A1E4U0Z7_PACTA</name>
<dbReference type="Proteomes" id="UP000094236">
    <property type="component" value="Unassembled WGS sequence"/>
</dbReference>
<proteinExistence type="predicted"/>
<protein>
    <submittedName>
        <fullName evidence="1">Uncharacterized protein</fullName>
    </submittedName>
</protein>
<evidence type="ECO:0000313" key="2">
    <source>
        <dbReference type="Proteomes" id="UP000094236"/>
    </source>
</evidence>
<dbReference type="AlphaFoldDB" id="A0A1E4U0Z7"/>
<sequence length="383" mass="44903">MLRQASGIFSVSVSKRIFASNVSRFHVSSFKVVLNCTKEFSSSRFQANDFQGVEIKLNEDKQLKGNSISGGEVDSVFKKRENFVPRLNDDQISEKNEITLLVPDLLPNKYLIFPFNNLTKHTVNLVPGEISLRCIIPIQFSSYVEENLSKFQSKYVNCQLDFPQGKPLVNFRVLTIYGKIDSIYNIMSTIYQDLTNENPRFKCEFLLPKRFTKNILKLTNKTTTKEFLKKNNMPIKTIDNEEFTAVSLHNCDEFKISIRGLKHFKKFLEILKQNLQIIKKHYLVYYLQKYDFRYYQPESIQVPIKEILMKNDSDFQKFINNQELINKFEKETFSLILNDKEDLKKLCNNADNDEEIILKVKTLFPSTKNWIQKNTQENIEQAN</sequence>
<organism evidence="1 2">
    <name type="scientific">Pachysolen tannophilus NRRL Y-2460</name>
    <dbReference type="NCBI Taxonomy" id="669874"/>
    <lineage>
        <taxon>Eukaryota</taxon>
        <taxon>Fungi</taxon>
        <taxon>Dikarya</taxon>
        <taxon>Ascomycota</taxon>
        <taxon>Saccharomycotina</taxon>
        <taxon>Pichiomycetes</taxon>
        <taxon>Pachysolenaceae</taxon>
        <taxon>Pachysolen</taxon>
    </lineage>
</organism>
<reference evidence="2" key="1">
    <citation type="submission" date="2016-05" db="EMBL/GenBank/DDBJ databases">
        <title>Comparative genomics of biotechnologically important yeasts.</title>
        <authorList>
            <consortium name="DOE Joint Genome Institute"/>
            <person name="Riley R."/>
            <person name="Haridas S."/>
            <person name="Wolfe K.H."/>
            <person name="Lopes M.R."/>
            <person name="Hittinger C.T."/>
            <person name="Goker M."/>
            <person name="Salamov A."/>
            <person name="Wisecaver J."/>
            <person name="Long T.M."/>
            <person name="Aerts A.L."/>
            <person name="Barry K."/>
            <person name="Choi C."/>
            <person name="Clum A."/>
            <person name="Coughlan A.Y."/>
            <person name="Deshpande S."/>
            <person name="Douglass A.P."/>
            <person name="Hanson S.J."/>
            <person name="Klenk H.-P."/>
            <person name="Labutti K."/>
            <person name="Lapidus A."/>
            <person name="Lindquist E."/>
            <person name="Lipzen A."/>
            <person name="Meier-Kolthoff J.P."/>
            <person name="Ohm R.A."/>
            <person name="Otillar R.P."/>
            <person name="Pangilinan J."/>
            <person name="Peng Y."/>
            <person name="Rokas A."/>
            <person name="Rosa C.A."/>
            <person name="Scheuner C."/>
            <person name="Sibirny A.A."/>
            <person name="Slot J.C."/>
            <person name="Stielow J.B."/>
            <person name="Sun H."/>
            <person name="Kurtzman C.P."/>
            <person name="Blackwell M."/>
            <person name="Grigoriev I.V."/>
            <person name="Jeffries T.W."/>
        </authorList>
    </citation>
    <scope>NUCLEOTIDE SEQUENCE [LARGE SCALE GENOMIC DNA]</scope>
    <source>
        <strain evidence="2">NRRL Y-2460</strain>
    </source>
</reference>
<gene>
    <name evidence="1" type="ORF">PACTADRAFT_47536</name>
</gene>
<accession>A0A1E4U0Z7</accession>